<dbReference type="EMBL" id="LXQA010961735">
    <property type="protein sequence ID" value="MCI78915.1"/>
    <property type="molecule type" value="Genomic_DNA"/>
</dbReference>
<organism evidence="1 2">
    <name type="scientific">Trifolium medium</name>
    <dbReference type="NCBI Taxonomy" id="97028"/>
    <lineage>
        <taxon>Eukaryota</taxon>
        <taxon>Viridiplantae</taxon>
        <taxon>Streptophyta</taxon>
        <taxon>Embryophyta</taxon>
        <taxon>Tracheophyta</taxon>
        <taxon>Spermatophyta</taxon>
        <taxon>Magnoliopsida</taxon>
        <taxon>eudicotyledons</taxon>
        <taxon>Gunneridae</taxon>
        <taxon>Pentapetalae</taxon>
        <taxon>rosids</taxon>
        <taxon>fabids</taxon>
        <taxon>Fabales</taxon>
        <taxon>Fabaceae</taxon>
        <taxon>Papilionoideae</taxon>
        <taxon>50 kb inversion clade</taxon>
        <taxon>NPAAA clade</taxon>
        <taxon>Hologalegina</taxon>
        <taxon>IRL clade</taxon>
        <taxon>Trifolieae</taxon>
        <taxon>Trifolium</taxon>
    </lineage>
</organism>
<accession>A0A392UW13</accession>
<proteinExistence type="predicted"/>
<comment type="caution">
    <text evidence="1">The sequence shown here is derived from an EMBL/GenBank/DDBJ whole genome shotgun (WGS) entry which is preliminary data.</text>
</comment>
<name>A0A392UW13_9FABA</name>
<gene>
    <name evidence="1" type="ORF">A2U01_0100186</name>
</gene>
<protein>
    <submittedName>
        <fullName evidence="1">Uncharacterized protein</fullName>
    </submittedName>
</protein>
<keyword evidence="2" id="KW-1185">Reference proteome</keyword>
<sequence>VRSEMNWRNKSWGLLEEKLLDRVFVVETSLRLVGHGKAYLERLEIVEGVKSTDLRQMRTARILRGDVVK</sequence>
<evidence type="ECO:0000313" key="2">
    <source>
        <dbReference type="Proteomes" id="UP000265520"/>
    </source>
</evidence>
<reference evidence="1 2" key="1">
    <citation type="journal article" date="2018" name="Front. Plant Sci.">
        <title>Red Clover (Trifolium pratense) and Zigzag Clover (T. medium) - A Picture of Genomic Similarities and Differences.</title>
        <authorList>
            <person name="Dluhosova J."/>
            <person name="Istvanek J."/>
            <person name="Nedelnik J."/>
            <person name="Repkova J."/>
        </authorList>
    </citation>
    <scope>NUCLEOTIDE SEQUENCE [LARGE SCALE GENOMIC DNA]</scope>
    <source>
        <strain evidence="2">cv. 10/8</strain>
        <tissue evidence="1">Leaf</tissue>
    </source>
</reference>
<dbReference type="Proteomes" id="UP000265520">
    <property type="component" value="Unassembled WGS sequence"/>
</dbReference>
<dbReference type="AlphaFoldDB" id="A0A392UW13"/>
<evidence type="ECO:0000313" key="1">
    <source>
        <dbReference type="EMBL" id="MCI78915.1"/>
    </source>
</evidence>
<feature type="non-terminal residue" evidence="1">
    <location>
        <position position="1"/>
    </location>
</feature>